<dbReference type="Pfam" id="PF19189">
    <property type="entry name" value="Mtf2"/>
    <property type="match status" value="1"/>
</dbReference>
<feature type="domain" description="Mtf2-like C-terminal" evidence="2">
    <location>
        <begin position="272"/>
        <end position="469"/>
    </location>
</feature>
<evidence type="ECO:0000313" key="3">
    <source>
        <dbReference type="EMBL" id="KAL3426132.1"/>
    </source>
</evidence>
<proteinExistence type="predicted"/>
<feature type="compositionally biased region" description="Polar residues" evidence="1">
    <location>
        <begin position="60"/>
        <end position="72"/>
    </location>
</feature>
<reference evidence="3 4" key="1">
    <citation type="submission" date="2024-06" db="EMBL/GenBank/DDBJ databases">
        <title>Complete genome of Phlyctema vagabunda strain 19-DSS-EL-015.</title>
        <authorList>
            <person name="Fiorenzani C."/>
        </authorList>
    </citation>
    <scope>NUCLEOTIDE SEQUENCE [LARGE SCALE GENOMIC DNA]</scope>
    <source>
        <strain evidence="3 4">19-DSS-EL-015</strain>
    </source>
</reference>
<dbReference type="InterPro" id="IPR040009">
    <property type="entry name" value="Mtf2/C5D6.12-like"/>
</dbReference>
<name>A0ABR4PS02_9HELO</name>
<dbReference type="PANTHER" id="PTHR39468:SF1">
    <property type="entry name" value="MTF2-LIKE C-TERMINAL DOMAIN-CONTAINING PROTEIN"/>
    <property type="match status" value="1"/>
</dbReference>
<accession>A0ABR4PS02</accession>
<feature type="region of interest" description="Disordered" evidence="1">
    <location>
        <begin position="49"/>
        <end position="72"/>
    </location>
</feature>
<keyword evidence="4" id="KW-1185">Reference proteome</keyword>
<protein>
    <recommendedName>
        <fullName evidence="2">Mtf2-like C-terminal domain-containing protein</fullName>
    </recommendedName>
</protein>
<sequence>MSATMTPFLYQTRTLCSLGRSRVSHPALRNVCAPGSRRRFQASLPVQRNYHTGPTIGRVPTTSHIPQQPSGQRFSVQRVDSSPEHKGVTGNFTINRVTTGTNPSTSIPEYVDGVPFESMEVQDWANEQAAKTPKEIENLTNIPREESQQLGTTITVAERHAFQRIFSDIFARSNRLPHFKPDGAIPPEEVGLQSHKTIQEKLEDLFPPVQAEEPNTKMSIEEKALAISRYPPSLRPAAAKALGLADETDFEEDFENKPDPLEALREPERRRVEALMRAAKTDFELWAILEKEVFSLVGKLRLQDTEEEPPIVTKIAKKKSGRKPKKKKIAQPEAVEIEEKPFNHEEQIRLLKEEEEHKYQLALLGPLYPSYLLLGLRLLDRGFAQPSPLTLSILPKIKSLGPISHVLGGSVAFYNELIRINWYQHDNFSKVLQLLSEIEESGLEHDGETLQVITEICNMQKKVQAGRRGYTLRNLWTLPEFAPAKFEHWRMKIQQAIGLKTVR</sequence>
<organism evidence="3 4">
    <name type="scientific">Phlyctema vagabunda</name>
    <dbReference type="NCBI Taxonomy" id="108571"/>
    <lineage>
        <taxon>Eukaryota</taxon>
        <taxon>Fungi</taxon>
        <taxon>Dikarya</taxon>
        <taxon>Ascomycota</taxon>
        <taxon>Pezizomycotina</taxon>
        <taxon>Leotiomycetes</taxon>
        <taxon>Helotiales</taxon>
        <taxon>Dermateaceae</taxon>
        <taxon>Phlyctema</taxon>
    </lineage>
</organism>
<evidence type="ECO:0000259" key="2">
    <source>
        <dbReference type="Pfam" id="PF19189"/>
    </source>
</evidence>
<dbReference type="Proteomes" id="UP001629113">
    <property type="component" value="Unassembled WGS sequence"/>
</dbReference>
<evidence type="ECO:0000313" key="4">
    <source>
        <dbReference type="Proteomes" id="UP001629113"/>
    </source>
</evidence>
<dbReference type="EMBL" id="JBFCZG010000002">
    <property type="protein sequence ID" value="KAL3426132.1"/>
    <property type="molecule type" value="Genomic_DNA"/>
</dbReference>
<dbReference type="InterPro" id="IPR043837">
    <property type="entry name" value="Mtf2-like_C"/>
</dbReference>
<evidence type="ECO:0000256" key="1">
    <source>
        <dbReference type="SAM" id="MobiDB-lite"/>
    </source>
</evidence>
<gene>
    <name evidence="3" type="ORF">PVAG01_02923</name>
</gene>
<comment type="caution">
    <text evidence="3">The sequence shown here is derived from an EMBL/GenBank/DDBJ whole genome shotgun (WGS) entry which is preliminary data.</text>
</comment>
<dbReference type="PANTHER" id="PTHR39468">
    <property type="entry name" value="CHROMOSOME 7, WHOLE GENOME SHOTGUN SEQUENCE"/>
    <property type="match status" value="1"/>
</dbReference>